<dbReference type="GeneID" id="78087352"/>
<dbReference type="Proteomes" id="UP000006034">
    <property type="component" value="Unassembled WGS sequence"/>
</dbReference>
<reference evidence="4 5" key="1">
    <citation type="submission" date="2010-10" db="EMBL/GenBank/DDBJ databases">
        <authorList>
            <consortium name="The Broad Institute Genome Sequencing Platform"/>
            <person name="Ward D."/>
            <person name="Earl A."/>
            <person name="Feldgarden M."/>
            <person name="Young S.K."/>
            <person name="Gargeya S."/>
            <person name="Zeng Q."/>
            <person name="Alvarado L."/>
            <person name="Berlin A."/>
            <person name="Bochicchio J."/>
            <person name="Chapman S.B."/>
            <person name="Chen Z."/>
            <person name="Freedman E."/>
            <person name="Gellesch M."/>
            <person name="Goldberg J."/>
            <person name="Griggs A."/>
            <person name="Gujja S."/>
            <person name="Heilman E."/>
            <person name="Heiman D."/>
            <person name="Howarth C."/>
            <person name="Mehta T."/>
            <person name="Neiman D."/>
            <person name="Pearson M."/>
            <person name="Roberts A."/>
            <person name="Saif S."/>
            <person name="Shea T."/>
            <person name="Shenoy N."/>
            <person name="Sisk P."/>
            <person name="Stolte C."/>
            <person name="Sykes S."/>
            <person name="White J."/>
            <person name="Yandava C."/>
            <person name="Allen-Vercoe E."/>
            <person name="Sibley C."/>
            <person name="Ambrose C.E."/>
            <person name="Strauss J."/>
            <person name="Daigneault M."/>
            <person name="Haas B."/>
            <person name="Nusbaum C."/>
            <person name="Birren B."/>
        </authorList>
    </citation>
    <scope>NUCLEOTIDE SEQUENCE [LARGE SCALE GENOMIC DNA]</scope>
    <source>
        <strain evidence="4 5">3_1_6</strain>
    </source>
</reference>
<protein>
    <submittedName>
        <fullName evidence="4">Ethanolamine utilization protein EutS</fullName>
    </submittedName>
</protein>
<sequence length="112" mass="11789">MEEKARIIQELVPGKQVTIAHLIAHPDEDLAKKMGVPGAEAVGILTLSPREAAMIAGDFATKAASVQIGFVDRFTGALVIQGSVASVEEALRYTVKALHDVLGFAACETTKS</sequence>
<dbReference type="STRING" id="563192.HMPREF0179_01655"/>
<dbReference type="AlphaFoldDB" id="E5Y642"/>
<dbReference type="InterPro" id="IPR000249">
    <property type="entry name" value="BMC_dom"/>
</dbReference>
<evidence type="ECO:0000313" key="4">
    <source>
        <dbReference type="EMBL" id="EFV44589.1"/>
    </source>
</evidence>
<evidence type="ECO:0000259" key="3">
    <source>
        <dbReference type="PROSITE" id="PS51931"/>
    </source>
</evidence>
<dbReference type="GO" id="GO:0031469">
    <property type="term" value="C:bacterial microcompartment"/>
    <property type="evidence" value="ECO:0007669"/>
    <property type="project" value="UniProtKB-SubCell"/>
</dbReference>
<dbReference type="PANTHER" id="PTHR40449:SF2">
    <property type="entry name" value="BACTERIAL MICROCOMPARTMENT SHELL PROTEIN EUTS"/>
    <property type="match status" value="1"/>
</dbReference>
<dbReference type="SUPFAM" id="SSF143414">
    <property type="entry name" value="CcmK-like"/>
    <property type="match status" value="1"/>
</dbReference>
<evidence type="ECO:0000256" key="2">
    <source>
        <dbReference type="ARBA" id="ARBA00024446"/>
    </source>
</evidence>
<dbReference type="HOGENOM" id="CLU_143326_0_0_7"/>
<reference evidence="4 5" key="2">
    <citation type="submission" date="2013-04" db="EMBL/GenBank/DDBJ databases">
        <title>The Genome Sequence of Bilophila wadsworthia 3_1_6.</title>
        <authorList>
            <consortium name="The Broad Institute Genomics Platform"/>
            <person name="Earl A."/>
            <person name="Ward D."/>
            <person name="Feldgarden M."/>
            <person name="Gevers D."/>
            <person name="Sibley C."/>
            <person name="Strauss J."/>
            <person name="Allen-Vercoe E."/>
            <person name="Walker B."/>
            <person name="Young S."/>
            <person name="Zeng Q."/>
            <person name="Gargeya S."/>
            <person name="Fitzgerald M."/>
            <person name="Haas B."/>
            <person name="Abouelleil A."/>
            <person name="Allen A.W."/>
            <person name="Alvarado L."/>
            <person name="Arachchi H.M."/>
            <person name="Berlin A.M."/>
            <person name="Chapman S.B."/>
            <person name="Gainer-Dewar J."/>
            <person name="Goldberg J."/>
            <person name="Griggs A."/>
            <person name="Gujja S."/>
            <person name="Hansen M."/>
            <person name="Howarth C."/>
            <person name="Imamovic A."/>
            <person name="Ireland A."/>
            <person name="Larimer J."/>
            <person name="McCowan C."/>
            <person name="Murphy C."/>
            <person name="Pearson M."/>
            <person name="Poon T.W."/>
            <person name="Priest M."/>
            <person name="Roberts A."/>
            <person name="Saif S."/>
            <person name="Shea T."/>
            <person name="Sisk P."/>
            <person name="Sykes S."/>
            <person name="Wortman J."/>
            <person name="Nusbaum C."/>
            <person name="Birren B."/>
        </authorList>
    </citation>
    <scope>NUCLEOTIDE SEQUENCE [LARGE SCALE GENOMIC DNA]</scope>
    <source>
        <strain evidence="4 5">3_1_6</strain>
    </source>
</reference>
<dbReference type="EMBL" id="ADCP02000003">
    <property type="protein sequence ID" value="EFV44589.1"/>
    <property type="molecule type" value="Genomic_DNA"/>
</dbReference>
<dbReference type="PIRSF" id="PIRSF012296">
    <property type="entry name" value="EutS_PduU"/>
    <property type="match status" value="1"/>
</dbReference>
<dbReference type="OrthoDB" id="5457140at2"/>
<accession>E5Y642</accession>
<dbReference type="InterPro" id="IPR044870">
    <property type="entry name" value="BMC_CP"/>
</dbReference>
<dbReference type="Pfam" id="PF00936">
    <property type="entry name" value="BMC"/>
    <property type="match status" value="1"/>
</dbReference>
<feature type="domain" description="BMC circularly permuted" evidence="3">
    <location>
        <begin position="6"/>
        <end position="104"/>
    </location>
</feature>
<keyword evidence="2" id="KW-1283">Bacterial microcompartment</keyword>
<dbReference type="RefSeq" id="WP_005027076.1">
    <property type="nucleotide sequence ID" value="NZ_KE150240.1"/>
</dbReference>
<comment type="caution">
    <text evidence="4">The sequence shown here is derived from an EMBL/GenBank/DDBJ whole genome shotgun (WGS) entry which is preliminary data.</text>
</comment>
<name>E5Y642_BILW3</name>
<dbReference type="InterPro" id="IPR009307">
    <property type="entry name" value="EutS/PduU/CutR"/>
</dbReference>
<evidence type="ECO:0000313" key="5">
    <source>
        <dbReference type="Proteomes" id="UP000006034"/>
    </source>
</evidence>
<keyword evidence="5" id="KW-1185">Reference proteome</keyword>
<dbReference type="PANTHER" id="PTHR40449">
    <property type="entry name" value="ETHANOLAMINE UTILIZATION PROTEIN EUTS"/>
    <property type="match status" value="1"/>
</dbReference>
<proteinExistence type="predicted"/>
<comment type="subcellular location">
    <subcellularLocation>
        <location evidence="1">Bacterial microcompartment</location>
    </subcellularLocation>
</comment>
<evidence type="ECO:0000256" key="1">
    <source>
        <dbReference type="ARBA" id="ARBA00024322"/>
    </source>
</evidence>
<organism evidence="4 5">
    <name type="scientific">Bilophila wadsworthia (strain 3_1_6)</name>
    <dbReference type="NCBI Taxonomy" id="563192"/>
    <lineage>
        <taxon>Bacteria</taxon>
        <taxon>Pseudomonadati</taxon>
        <taxon>Thermodesulfobacteriota</taxon>
        <taxon>Desulfovibrionia</taxon>
        <taxon>Desulfovibrionales</taxon>
        <taxon>Desulfovibrionaceae</taxon>
        <taxon>Bilophila</taxon>
    </lineage>
</organism>
<dbReference type="eggNOG" id="COG4810">
    <property type="taxonomic scope" value="Bacteria"/>
</dbReference>
<dbReference type="SMART" id="SM00877">
    <property type="entry name" value="BMC"/>
    <property type="match status" value="1"/>
</dbReference>
<gene>
    <name evidence="4" type="ORF">HMPREF0179_01655</name>
</gene>
<dbReference type="Gene3D" id="3.30.70.1710">
    <property type="match status" value="1"/>
</dbReference>
<dbReference type="PROSITE" id="PS51931">
    <property type="entry name" value="BMC_CP"/>
    <property type="match status" value="1"/>
</dbReference>
<dbReference type="InterPro" id="IPR037233">
    <property type="entry name" value="CcmK-like_sf"/>
</dbReference>
<dbReference type="NCBIfam" id="NF012012">
    <property type="entry name" value="PRK15468.1"/>
    <property type="match status" value="1"/>
</dbReference>